<dbReference type="PROSITE" id="PS51257">
    <property type="entry name" value="PROKAR_LIPOPROTEIN"/>
    <property type="match status" value="1"/>
</dbReference>
<gene>
    <name evidence="2" type="ORF">H9888_07750</name>
</gene>
<keyword evidence="1" id="KW-0175">Coiled coil</keyword>
<organism evidence="2 3">
    <name type="scientific">Candidatus Rikenella faecigallinarum</name>
    <dbReference type="NCBI Taxonomy" id="2838745"/>
    <lineage>
        <taxon>Bacteria</taxon>
        <taxon>Pseudomonadati</taxon>
        <taxon>Bacteroidota</taxon>
        <taxon>Bacteroidia</taxon>
        <taxon>Bacteroidales</taxon>
        <taxon>Rikenellaceae</taxon>
        <taxon>Rikenella</taxon>
    </lineage>
</organism>
<dbReference type="AlphaFoldDB" id="A0A9D1TYR7"/>
<sequence length="287" mass="31417">MKHLLPYVAFATLLASCGPKASQPDPMALANDSLSQVIAAKDSIINDAFNSIGEIAANINQIAEREKLVTKQTSAGGELTKPVKEQIAENIEAISELLDKNRATIARLQVSAKKLQEANVKIDALQTLIAQLQEQLDQKNAQLAALTDQVKALKVEVEALGHTVTNLENDKAELQETVADQDAELHTVYYIVASDKELKEKEIVTKKGFIGRTRVMNDNASLANFTKADNRTVERIPIGKAKVTIVTAHPENSYMLVKGAKDAVEEIVITDKDAFWKNSKILVVSYK</sequence>
<reference evidence="2" key="1">
    <citation type="journal article" date="2021" name="PeerJ">
        <title>Extensive microbial diversity within the chicken gut microbiome revealed by metagenomics and culture.</title>
        <authorList>
            <person name="Gilroy R."/>
            <person name="Ravi A."/>
            <person name="Getino M."/>
            <person name="Pursley I."/>
            <person name="Horton D.L."/>
            <person name="Alikhan N.F."/>
            <person name="Baker D."/>
            <person name="Gharbi K."/>
            <person name="Hall N."/>
            <person name="Watson M."/>
            <person name="Adriaenssens E.M."/>
            <person name="Foster-Nyarko E."/>
            <person name="Jarju S."/>
            <person name="Secka A."/>
            <person name="Antonio M."/>
            <person name="Oren A."/>
            <person name="Chaudhuri R.R."/>
            <person name="La Ragione R."/>
            <person name="Hildebrand F."/>
            <person name="Pallen M.J."/>
        </authorList>
    </citation>
    <scope>NUCLEOTIDE SEQUENCE</scope>
    <source>
        <strain evidence="2">ChiBcec15-1070</strain>
    </source>
</reference>
<dbReference type="EMBL" id="DXHL01000035">
    <property type="protein sequence ID" value="HIW11372.1"/>
    <property type="molecule type" value="Genomic_DNA"/>
</dbReference>
<dbReference type="Gene3D" id="1.10.287.1490">
    <property type="match status" value="1"/>
</dbReference>
<dbReference type="Proteomes" id="UP000823926">
    <property type="component" value="Unassembled WGS sequence"/>
</dbReference>
<reference evidence="2" key="2">
    <citation type="submission" date="2021-04" db="EMBL/GenBank/DDBJ databases">
        <authorList>
            <person name="Gilroy R."/>
        </authorList>
    </citation>
    <scope>NUCLEOTIDE SEQUENCE</scope>
    <source>
        <strain evidence="2">ChiBcec15-1070</strain>
    </source>
</reference>
<evidence type="ECO:0008006" key="4">
    <source>
        <dbReference type="Google" id="ProtNLM"/>
    </source>
</evidence>
<evidence type="ECO:0000313" key="2">
    <source>
        <dbReference type="EMBL" id="HIW11372.1"/>
    </source>
</evidence>
<comment type="caution">
    <text evidence="2">The sequence shown here is derived from an EMBL/GenBank/DDBJ whole genome shotgun (WGS) entry which is preliminary data.</text>
</comment>
<protein>
    <recommendedName>
        <fullName evidence="4">Chromosome partition protein Smc</fullName>
    </recommendedName>
</protein>
<accession>A0A9D1TYR7</accession>
<evidence type="ECO:0000256" key="1">
    <source>
        <dbReference type="SAM" id="Coils"/>
    </source>
</evidence>
<name>A0A9D1TYR7_9BACT</name>
<feature type="coiled-coil region" evidence="1">
    <location>
        <begin position="98"/>
        <end position="184"/>
    </location>
</feature>
<evidence type="ECO:0000313" key="3">
    <source>
        <dbReference type="Proteomes" id="UP000823926"/>
    </source>
</evidence>
<proteinExistence type="predicted"/>